<evidence type="ECO:0000256" key="7">
    <source>
        <dbReference type="SAM" id="SignalP"/>
    </source>
</evidence>
<name>A0A4R6RG85_9HYPH</name>
<dbReference type="OrthoDB" id="7374754at2"/>
<protein>
    <recommendedName>
        <fullName evidence="6">Putative aliphatic sulfonates-binding protein</fullName>
    </recommendedName>
</protein>
<evidence type="ECO:0000256" key="3">
    <source>
        <dbReference type="ARBA" id="ARBA00022448"/>
    </source>
</evidence>
<dbReference type="SMART" id="SM00062">
    <property type="entry name" value="PBPb"/>
    <property type="match status" value="1"/>
</dbReference>
<evidence type="ECO:0000256" key="6">
    <source>
        <dbReference type="ARBA" id="ARBA00070228"/>
    </source>
</evidence>
<dbReference type="PANTHER" id="PTHR30024:SF42">
    <property type="entry name" value="ALIPHATIC SULFONATES-BINDING PROTEIN-RELATED"/>
    <property type="match status" value="1"/>
</dbReference>
<organism evidence="9 10">
    <name type="scientific">Oharaeibacter diazotrophicus</name>
    <dbReference type="NCBI Taxonomy" id="1920512"/>
    <lineage>
        <taxon>Bacteria</taxon>
        <taxon>Pseudomonadati</taxon>
        <taxon>Pseudomonadota</taxon>
        <taxon>Alphaproteobacteria</taxon>
        <taxon>Hyphomicrobiales</taxon>
        <taxon>Pleomorphomonadaceae</taxon>
        <taxon>Oharaeibacter</taxon>
    </lineage>
</organism>
<evidence type="ECO:0000313" key="10">
    <source>
        <dbReference type="Proteomes" id="UP000294547"/>
    </source>
</evidence>
<feature type="chain" id="PRO_5020339573" description="Putative aliphatic sulfonates-binding protein" evidence="7">
    <location>
        <begin position="25"/>
        <end position="317"/>
    </location>
</feature>
<comment type="function">
    <text evidence="5">Part of a binding-protein-dependent transport system for aliphatic sulfonates. Putative binding protein.</text>
</comment>
<comment type="similarity">
    <text evidence="2">Belongs to the bacterial solute-binding protein SsuA/TauA family.</text>
</comment>
<dbReference type="InterPro" id="IPR015168">
    <property type="entry name" value="SsuA/THI5"/>
</dbReference>
<evidence type="ECO:0000313" key="9">
    <source>
        <dbReference type="EMBL" id="TDP85272.1"/>
    </source>
</evidence>
<dbReference type="GO" id="GO:0016020">
    <property type="term" value="C:membrane"/>
    <property type="evidence" value="ECO:0007669"/>
    <property type="project" value="InterPro"/>
</dbReference>
<dbReference type="RefSeq" id="WP_126541132.1">
    <property type="nucleotide sequence ID" value="NZ_BSPM01000004.1"/>
</dbReference>
<dbReference type="EMBL" id="SNXY01000007">
    <property type="protein sequence ID" value="TDP85272.1"/>
    <property type="molecule type" value="Genomic_DNA"/>
</dbReference>
<dbReference type="AlphaFoldDB" id="A0A4R6RG85"/>
<keyword evidence="4 7" id="KW-0732">Signal</keyword>
<keyword evidence="3" id="KW-0813">Transport</keyword>
<dbReference type="InterPro" id="IPR006311">
    <property type="entry name" value="TAT_signal"/>
</dbReference>
<dbReference type="PANTHER" id="PTHR30024">
    <property type="entry name" value="ALIPHATIC SULFONATES-BINDING PROTEIN-RELATED"/>
    <property type="match status" value="1"/>
</dbReference>
<sequence>MFRRHFLKAAAALAAATLALPAVAAEGLTTFNVGYQKIGVLVVARQQGLIEKALADKGIAVNWVEFQAGPPLLEALNAGAIDFGYTGDSPPVFSQAAGGNLVYVGAIPASGRGSAILVPKDSPIRSLADLKGRTVGFTKGSSAHNVIVAALEKAGLTYADITPAYLTPADAAAAFASGAIDAWSIWDPFYAVAEKAQGARLLADGKEILGITNGFFLANRTFAAEHSEELKSALAAVTAAGEWADANHDAVAAALSEVTKVPVDIQKAAADRTEFTVTPLTDEIVASQQAVADRFAELGLIPKPIVVKDIVWTPPQS</sequence>
<dbReference type="PROSITE" id="PS51318">
    <property type="entry name" value="TAT"/>
    <property type="match status" value="1"/>
</dbReference>
<evidence type="ECO:0000256" key="4">
    <source>
        <dbReference type="ARBA" id="ARBA00022729"/>
    </source>
</evidence>
<dbReference type="Gene3D" id="3.40.190.10">
    <property type="entry name" value="Periplasmic binding protein-like II"/>
    <property type="match status" value="2"/>
</dbReference>
<dbReference type="InterPro" id="IPR001638">
    <property type="entry name" value="Solute-binding_3/MltF_N"/>
</dbReference>
<proteinExistence type="inferred from homology"/>
<feature type="domain" description="Solute-binding protein family 3/N-terminal" evidence="8">
    <location>
        <begin position="40"/>
        <end position="247"/>
    </location>
</feature>
<dbReference type="GO" id="GO:0042597">
    <property type="term" value="C:periplasmic space"/>
    <property type="evidence" value="ECO:0007669"/>
    <property type="project" value="UniProtKB-SubCell"/>
</dbReference>
<keyword evidence="10" id="KW-1185">Reference proteome</keyword>
<evidence type="ECO:0000256" key="2">
    <source>
        <dbReference type="ARBA" id="ARBA00010742"/>
    </source>
</evidence>
<dbReference type="NCBIfam" id="TIGR01728">
    <property type="entry name" value="SsuA_fam"/>
    <property type="match status" value="1"/>
</dbReference>
<gene>
    <name evidence="9" type="ORF">EDD54_2124</name>
</gene>
<evidence type="ECO:0000256" key="5">
    <source>
        <dbReference type="ARBA" id="ARBA00055538"/>
    </source>
</evidence>
<comment type="caution">
    <text evidence="9">The sequence shown here is derived from an EMBL/GenBank/DDBJ whole genome shotgun (WGS) entry which is preliminary data.</text>
</comment>
<reference evidence="9 10" key="1">
    <citation type="submission" date="2019-03" db="EMBL/GenBank/DDBJ databases">
        <title>Genomic Encyclopedia of Type Strains, Phase IV (KMG-IV): sequencing the most valuable type-strain genomes for metagenomic binning, comparative biology and taxonomic classification.</title>
        <authorList>
            <person name="Goeker M."/>
        </authorList>
    </citation>
    <scope>NUCLEOTIDE SEQUENCE [LARGE SCALE GENOMIC DNA]</scope>
    <source>
        <strain evidence="9 10">DSM 102969</strain>
    </source>
</reference>
<dbReference type="InterPro" id="IPR010067">
    <property type="entry name" value="ABC_SsuA_sub-bd"/>
</dbReference>
<dbReference type="SUPFAM" id="SSF53850">
    <property type="entry name" value="Periplasmic binding protein-like II"/>
    <property type="match status" value="1"/>
</dbReference>
<accession>A0A4R6RG85</accession>
<dbReference type="Pfam" id="PF09084">
    <property type="entry name" value="NMT1"/>
    <property type="match status" value="1"/>
</dbReference>
<evidence type="ECO:0000256" key="1">
    <source>
        <dbReference type="ARBA" id="ARBA00004418"/>
    </source>
</evidence>
<comment type="subcellular location">
    <subcellularLocation>
        <location evidence="1">Periplasm</location>
    </subcellularLocation>
</comment>
<feature type="signal peptide" evidence="7">
    <location>
        <begin position="1"/>
        <end position="24"/>
    </location>
</feature>
<dbReference type="GO" id="GO:0042626">
    <property type="term" value="F:ATPase-coupled transmembrane transporter activity"/>
    <property type="evidence" value="ECO:0007669"/>
    <property type="project" value="InterPro"/>
</dbReference>
<evidence type="ECO:0000259" key="8">
    <source>
        <dbReference type="SMART" id="SM00062"/>
    </source>
</evidence>
<dbReference type="FunFam" id="3.40.190.10:FF:000050">
    <property type="entry name" value="Sulfonate ABC transporter substrate-binding protein"/>
    <property type="match status" value="1"/>
</dbReference>
<dbReference type="Proteomes" id="UP000294547">
    <property type="component" value="Unassembled WGS sequence"/>
</dbReference>